<organism evidence="13 14">
    <name type="scientific">Polarella glacialis</name>
    <name type="common">Dinoflagellate</name>
    <dbReference type="NCBI Taxonomy" id="89957"/>
    <lineage>
        <taxon>Eukaryota</taxon>
        <taxon>Sar</taxon>
        <taxon>Alveolata</taxon>
        <taxon>Dinophyceae</taxon>
        <taxon>Suessiales</taxon>
        <taxon>Suessiaceae</taxon>
        <taxon>Polarella</taxon>
    </lineage>
</organism>
<comment type="caution">
    <text evidence="13">The sequence shown here is derived from an EMBL/GenBank/DDBJ whole genome shotgun (WGS) entry which is preliminary data.</text>
</comment>
<keyword evidence="7" id="KW-0539">Nucleus</keyword>
<evidence type="ECO:0000256" key="8">
    <source>
        <dbReference type="ARBA" id="ARBA00039472"/>
    </source>
</evidence>
<evidence type="ECO:0000256" key="9">
    <source>
        <dbReference type="PROSITE-ProRule" id="PRU00339"/>
    </source>
</evidence>
<feature type="non-terminal residue" evidence="13">
    <location>
        <position position="763"/>
    </location>
</feature>
<dbReference type="Pfam" id="PF23231">
    <property type="entry name" value="HAT_Syf1_CNRKL1_C"/>
    <property type="match status" value="1"/>
</dbReference>
<dbReference type="Pfam" id="PF23220">
    <property type="entry name" value="HAT_Syf1_M"/>
    <property type="match status" value="1"/>
</dbReference>
<dbReference type="Proteomes" id="UP000626109">
    <property type="component" value="Unassembled WGS sequence"/>
</dbReference>
<evidence type="ECO:0000256" key="1">
    <source>
        <dbReference type="ARBA" id="ARBA00004123"/>
    </source>
</evidence>
<comment type="similarity">
    <text evidence="2">Belongs to the crooked-neck family.</text>
</comment>
<name>A0A813LSF6_POLGL</name>
<dbReference type="GO" id="GO:0071014">
    <property type="term" value="C:post-mRNA release spliceosomal complex"/>
    <property type="evidence" value="ECO:0007669"/>
    <property type="project" value="TreeGrafter"/>
</dbReference>
<evidence type="ECO:0000256" key="7">
    <source>
        <dbReference type="ARBA" id="ARBA00023242"/>
    </source>
</evidence>
<dbReference type="GO" id="GO:0071007">
    <property type="term" value="C:U2-type catalytic step 2 spliceosome"/>
    <property type="evidence" value="ECO:0007669"/>
    <property type="project" value="TreeGrafter"/>
</dbReference>
<dbReference type="GO" id="GO:0000349">
    <property type="term" value="P:generation of catalytic spliceosome for first transesterification step"/>
    <property type="evidence" value="ECO:0007669"/>
    <property type="project" value="TreeGrafter"/>
</dbReference>
<keyword evidence="5" id="KW-0677">Repeat</keyword>
<evidence type="ECO:0000256" key="3">
    <source>
        <dbReference type="ARBA" id="ARBA00022664"/>
    </source>
</evidence>
<protein>
    <recommendedName>
        <fullName evidence="8">Pre-mRNA-splicing factor SYF1</fullName>
    </recommendedName>
</protein>
<dbReference type="InterPro" id="IPR055430">
    <property type="entry name" value="HAT_Syf1_CNRKL1_C"/>
</dbReference>
<dbReference type="InterPro" id="IPR058917">
    <property type="entry name" value="RESC6_dom"/>
</dbReference>
<evidence type="ECO:0000259" key="11">
    <source>
        <dbReference type="Pfam" id="PF23231"/>
    </source>
</evidence>
<dbReference type="PANTHER" id="PTHR11246:SF5">
    <property type="entry name" value="PRE-MRNA-SPLICING FACTOR SYF1"/>
    <property type="match status" value="1"/>
</dbReference>
<proteinExistence type="inferred from homology"/>
<dbReference type="InterPro" id="IPR011990">
    <property type="entry name" value="TPR-like_helical_dom_sf"/>
</dbReference>
<dbReference type="InterPro" id="IPR019734">
    <property type="entry name" value="TPR_rpt"/>
</dbReference>
<dbReference type="InterPro" id="IPR045075">
    <property type="entry name" value="Syf1-like"/>
</dbReference>
<keyword evidence="3" id="KW-0507">mRNA processing</keyword>
<keyword evidence="6" id="KW-0508">mRNA splicing</keyword>
<evidence type="ECO:0000256" key="6">
    <source>
        <dbReference type="ARBA" id="ARBA00023187"/>
    </source>
</evidence>
<keyword evidence="9" id="KW-0802">TPR repeat</keyword>
<dbReference type="PANTHER" id="PTHR11246">
    <property type="entry name" value="PRE-MRNA SPLICING FACTOR"/>
    <property type="match status" value="1"/>
</dbReference>
<dbReference type="SUPFAM" id="SSF48452">
    <property type="entry name" value="TPR-like"/>
    <property type="match status" value="1"/>
</dbReference>
<feature type="repeat" description="TPR" evidence="9">
    <location>
        <begin position="108"/>
        <end position="141"/>
    </location>
</feature>
<gene>
    <name evidence="13" type="ORF">PGLA2088_LOCUS48512</name>
</gene>
<dbReference type="AlphaFoldDB" id="A0A813LSF6"/>
<evidence type="ECO:0000259" key="10">
    <source>
        <dbReference type="Pfam" id="PF23220"/>
    </source>
</evidence>
<evidence type="ECO:0000259" key="12">
    <source>
        <dbReference type="Pfam" id="PF26188"/>
    </source>
</evidence>
<dbReference type="InterPro" id="IPR003107">
    <property type="entry name" value="HAT"/>
</dbReference>
<feature type="domain" description="Pre-mRNA-splicing factor SYF1 central HAT repeats" evidence="10">
    <location>
        <begin position="32"/>
        <end position="234"/>
    </location>
</feature>
<dbReference type="Gene3D" id="1.25.40.10">
    <property type="entry name" value="Tetratricopeptide repeat domain"/>
    <property type="match status" value="2"/>
</dbReference>
<sequence>ELYVKFIKEGEVPKETALCAFRRYLMLEPDHVEIYIAYLRTIGRYDEAAQKLSMVVDDEDFSSMEGKTRHQLWMDLCDLVSKHPAEIKSLNIESIIRSGIRQFTDEVGRLWISLGDHFIRLGQFEKARDVYEEAMATVSTVHDFSLIFDAYAKFLESLISAHMEREEATAGSAAEADLLMARLEDLLGRRPELVSSVKLRQNPHNVHEWLQRAKLYKDMPEKVIRCFTEAVMTVDPIKAEGRLWTLWAAFAKFYESHDDLENARVIFSKATQVNYRGVDDLASVWCEWIEMELRHKEFDEALKVSRQAVSQKKAAALKLDKASAAYDAALDLKDNARRLCCIPWQFELITGLCKFESGKASRMARAGHEHQCQQSAQTDMPQDKIALEAMRTMRLFRPQNLANLAWAFATLDIRHDKLFGAISLSARQRLEDFNQQHMCNLAWAFSSLQVADEELLLALAEQVILRIGDFNPQDLANLAWAFATLGLPDYRRANIWIMPLFRSQKKSGAVTDLVIRAVLTFTPRLLYAEIKTNVAIESLGPAYPKFLRILQVDNFGFLGSQFLLEMLGIHKAEAKFRRRASEQVRQYIRQNNDVLKTLTTQDVLHKRVCSFTEYRLRVPRAAQADSDCATSVPLVGVMLRENGYWTASATRGGKCRWLKAAQCLKVGALVDRTLCSEFQTLEELCDCIEKAAGGSLGSSGSEQRAAVQGGVRIFISTTPCISCVGAMSQFILMFPGISLEVGCGKIPIRQGWKKDAAAFLAVG</sequence>
<dbReference type="InterPro" id="IPR056350">
    <property type="entry name" value="HAT_Syf1_central"/>
</dbReference>
<reference evidence="13" key="1">
    <citation type="submission" date="2021-02" db="EMBL/GenBank/DDBJ databases">
        <authorList>
            <person name="Dougan E. K."/>
            <person name="Rhodes N."/>
            <person name="Thang M."/>
            <person name="Chan C."/>
        </authorList>
    </citation>
    <scope>NUCLEOTIDE SEQUENCE</scope>
</reference>
<accession>A0A813LSF6</accession>
<feature type="domain" description="Pre-mRNA-splicing factor Syf1/CRNKL1-like C-terminal HAT-repeats" evidence="11">
    <location>
        <begin position="236"/>
        <end position="320"/>
    </location>
</feature>
<evidence type="ECO:0000313" key="13">
    <source>
        <dbReference type="EMBL" id="CAE8736874.1"/>
    </source>
</evidence>
<dbReference type="EMBL" id="CAJNNW010036702">
    <property type="protein sequence ID" value="CAE8736874.1"/>
    <property type="molecule type" value="Genomic_DNA"/>
</dbReference>
<keyword evidence="4" id="KW-0747">Spliceosome</keyword>
<dbReference type="FunFam" id="1.25.40.10:FF:000137">
    <property type="entry name" value="Pre-mRNA-splicing factor syf1"/>
    <property type="match status" value="1"/>
</dbReference>
<evidence type="ECO:0000256" key="5">
    <source>
        <dbReference type="ARBA" id="ARBA00022737"/>
    </source>
</evidence>
<evidence type="ECO:0000256" key="2">
    <source>
        <dbReference type="ARBA" id="ARBA00008644"/>
    </source>
</evidence>
<dbReference type="Pfam" id="PF26188">
    <property type="entry name" value="RESC6"/>
    <property type="match status" value="1"/>
</dbReference>
<evidence type="ECO:0000313" key="14">
    <source>
        <dbReference type="Proteomes" id="UP000626109"/>
    </source>
</evidence>
<dbReference type="PROSITE" id="PS50005">
    <property type="entry name" value="TPR"/>
    <property type="match status" value="1"/>
</dbReference>
<dbReference type="GO" id="GO:0000974">
    <property type="term" value="C:Prp19 complex"/>
    <property type="evidence" value="ECO:0007669"/>
    <property type="project" value="TreeGrafter"/>
</dbReference>
<feature type="domain" description="RNA-editing substrate-binding complex 6 protein" evidence="12">
    <location>
        <begin position="383"/>
        <end position="489"/>
    </location>
</feature>
<comment type="subcellular location">
    <subcellularLocation>
        <location evidence="1">Nucleus</location>
    </subcellularLocation>
</comment>
<evidence type="ECO:0000256" key="4">
    <source>
        <dbReference type="ARBA" id="ARBA00022728"/>
    </source>
</evidence>
<dbReference type="SMART" id="SM00386">
    <property type="entry name" value="HAT"/>
    <property type="match status" value="2"/>
</dbReference>